<dbReference type="InterPro" id="IPR013154">
    <property type="entry name" value="ADH-like_N"/>
</dbReference>
<dbReference type="InterPro" id="IPR011032">
    <property type="entry name" value="GroES-like_sf"/>
</dbReference>
<protein>
    <submittedName>
        <fullName evidence="2">Chaperonin 10-like protein</fullName>
    </submittedName>
</protein>
<dbReference type="InterPro" id="IPR013149">
    <property type="entry name" value="ADH-like_C"/>
</dbReference>
<dbReference type="Pfam" id="PF00107">
    <property type="entry name" value="ADH_zinc_N"/>
    <property type="match status" value="1"/>
</dbReference>
<reference evidence="2" key="1">
    <citation type="journal article" date="2021" name="Nat. Commun.">
        <title>Genetic determinants of endophytism in the Arabidopsis root mycobiome.</title>
        <authorList>
            <person name="Mesny F."/>
            <person name="Miyauchi S."/>
            <person name="Thiergart T."/>
            <person name="Pickel B."/>
            <person name="Atanasova L."/>
            <person name="Karlsson M."/>
            <person name="Huettel B."/>
            <person name="Barry K.W."/>
            <person name="Haridas S."/>
            <person name="Chen C."/>
            <person name="Bauer D."/>
            <person name="Andreopoulos W."/>
            <person name="Pangilinan J."/>
            <person name="LaButti K."/>
            <person name="Riley R."/>
            <person name="Lipzen A."/>
            <person name="Clum A."/>
            <person name="Drula E."/>
            <person name="Henrissat B."/>
            <person name="Kohler A."/>
            <person name="Grigoriev I.V."/>
            <person name="Martin F.M."/>
            <person name="Hacquard S."/>
        </authorList>
    </citation>
    <scope>NUCLEOTIDE SEQUENCE</scope>
    <source>
        <strain evidence="2">MPI-CAGE-AT-0147</strain>
    </source>
</reference>
<evidence type="ECO:0000313" key="2">
    <source>
        <dbReference type="EMBL" id="KAH7128989.1"/>
    </source>
</evidence>
<dbReference type="AlphaFoldDB" id="A0A9P9IS21"/>
<proteinExistence type="predicted"/>
<dbReference type="Proteomes" id="UP000738349">
    <property type="component" value="Unassembled WGS sequence"/>
</dbReference>
<comment type="caution">
    <text evidence="2">The sequence shown here is derived from an EMBL/GenBank/DDBJ whole genome shotgun (WGS) entry which is preliminary data.</text>
</comment>
<feature type="domain" description="Enoyl reductase (ER)" evidence="1">
    <location>
        <begin position="14"/>
        <end position="332"/>
    </location>
</feature>
<accession>A0A9P9IS21</accession>
<dbReference type="PANTHER" id="PTHR43677:SF4">
    <property type="entry name" value="QUINONE OXIDOREDUCTASE-LIKE PROTEIN 2"/>
    <property type="match status" value="1"/>
</dbReference>
<dbReference type="Pfam" id="PF08240">
    <property type="entry name" value="ADH_N"/>
    <property type="match status" value="1"/>
</dbReference>
<evidence type="ECO:0000259" key="1">
    <source>
        <dbReference type="SMART" id="SM00829"/>
    </source>
</evidence>
<dbReference type="SUPFAM" id="SSF50129">
    <property type="entry name" value="GroES-like"/>
    <property type="match status" value="1"/>
</dbReference>
<dbReference type="PANTHER" id="PTHR43677">
    <property type="entry name" value="SHORT-CHAIN DEHYDROGENASE/REDUCTASE"/>
    <property type="match status" value="1"/>
</dbReference>
<dbReference type="SMART" id="SM00829">
    <property type="entry name" value="PKS_ER"/>
    <property type="match status" value="1"/>
</dbReference>
<name>A0A9P9IS21_9HYPO</name>
<organism evidence="2 3">
    <name type="scientific">Dactylonectria macrodidyma</name>
    <dbReference type="NCBI Taxonomy" id="307937"/>
    <lineage>
        <taxon>Eukaryota</taxon>
        <taxon>Fungi</taxon>
        <taxon>Dikarya</taxon>
        <taxon>Ascomycota</taxon>
        <taxon>Pezizomycotina</taxon>
        <taxon>Sordariomycetes</taxon>
        <taxon>Hypocreomycetidae</taxon>
        <taxon>Hypocreales</taxon>
        <taxon>Nectriaceae</taxon>
        <taxon>Dactylonectria</taxon>
    </lineage>
</organism>
<dbReference type="Gene3D" id="3.40.50.720">
    <property type="entry name" value="NAD(P)-binding Rossmann-like Domain"/>
    <property type="match status" value="1"/>
</dbReference>
<keyword evidence="3" id="KW-1185">Reference proteome</keyword>
<dbReference type="InterPro" id="IPR051397">
    <property type="entry name" value="Zn-ADH-like_protein"/>
</dbReference>
<dbReference type="InterPro" id="IPR036291">
    <property type="entry name" value="NAD(P)-bd_dom_sf"/>
</dbReference>
<sequence>MSTSIRKAVITGYGDASNIEVVTAEISPPARNEVQVAVIVAGFSGADINMRLGRYPSQKPAPLTPGYSFVGRVRQNGQGSSTYKKGDLVAALTVYDSDAERINVPEKYLVPVPEGVSHDEVVGLVLDWSTAYGMVVRVAKVSKGQRVFIHGLSGAVGYAAMILSQRAGATVYGTASERNHAVLKQLGATPYVYTNKNWITEINKIGGVHAAFDALGLESYDESYSILSSKESSILVGYGANLDALGGTKPRSAVASVLKLYARNLAIWSKKSAAFYLISRDDKTFLPDLRTLIQLLKDGQIKVPIKQSWDLENVRAAHENWGAAPGMGCLVVRVRKDEA</sequence>
<dbReference type="OrthoDB" id="203908at2759"/>
<dbReference type="GO" id="GO:0016491">
    <property type="term" value="F:oxidoreductase activity"/>
    <property type="evidence" value="ECO:0007669"/>
    <property type="project" value="InterPro"/>
</dbReference>
<dbReference type="CDD" id="cd08273">
    <property type="entry name" value="MDR8"/>
    <property type="match status" value="1"/>
</dbReference>
<dbReference type="SUPFAM" id="SSF51735">
    <property type="entry name" value="NAD(P)-binding Rossmann-fold domains"/>
    <property type="match status" value="1"/>
</dbReference>
<dbReference type="InterPro" id="IPR020843">
    <property type="entry name" value="ER"/>
</dbReference>
<dbReference type="GO" id="GO:0005739">
    <property type="term" value="C:mitochondrion"/>
    <property type="evidence" value="ECO:0007669"/>
    <property type="project" value="TreeGrafter"/>
</dbReference>
<dbReference type="EMBL" id="JAGMUV010000018">
    <property type="protein sequence ID" value="KAH7128989.1"/>
    <property type="molecule type" value="Genomic_DNA"/>
</dbReference>
<evidence type="ECO:0000313" key="3">
    <source>
        <dbReference type="Proteomes" id="UP000738349"/>
    </source>
</evidence>
<gene>
    <name evidence="2" type="ORF">EDB81DRAFT_138252</name>
</gene>
<dbReference type="Gene3D" id="3.90.180.10">
    <property type="entry name" value="Medium-chain alcohol dehydrogenases, catalytic domain"/>
    <property type="match status" value="1"/>
</dbReference>